<sequence>MPSLRRSASSPAVRSSPYSLTASRGHGHRRVSVSDTTSRRVLADIEWWRVTDGQCDSSVDHDQEHDDDHRPGIPDVDVLDVPAGTGIHIAIVDVDGPRAPAPTSLPWIPAPASVSTETAAAYGPPTEQFAGLSITPHTPIRRHHALESSTSSLESTPEATESSVEGLALGLSDLDMSYLEDTLPPLSVQRRNRLDMLSPILMRPFTLTDCASLVDDHTTQYADFAVSPLSSAPDFLN</sequence>
<protein>
    <submittedName>
        <fullName evidence="2">Uncharacterized protein</fullName>
    </submittedName>
</protein>
<keyword evidence="3" id="KW-1185">Reference proteome</keyword>
<proteinExistence type="predicted"/>
<organism evidence="2 3">
    <name type="scientific">Pholiota conissans</name>
    <dbReference type="NCBI Taxonomy" id="109636"/>
    <lineage>
        <taxon>Eukaryota</taxon>
        <taxon>Fungi</taxon>
        <taxon>Dikarya</taxon>
        <taxon>Basidiomycota</taxon>
        <taxon>Agaricomycotina</taxon>
        <taxon>Agaricomycetes</taxon>
        <taxon>Agaricomycetidae</taxon>
        <taxon>Agaricales</taxon>
        <taxon>Agaricineae</taxon>
        <taxon>Strophariaceae</taxon>
        <taxon>Pholiota</taxon>
    </lineage>
</organism>
<evidence type="ECO:0000313" key="2">
    <source>
        <dbReference type="EMBL" id="KAF9477566.1"/>
    </source>
</evidence>
<dbReference type="EMBL" id="MU155257">
    <property type="protein sequence ID" value="KAF9477566.1"/>
    <property type="molecule type" value="Genomic_DNA"/>
</dbReference>
<evidence type="ECO:0000313" key="3">
    <source>
        <dbReference type="Proteomes" id="UP000807469"/>
    </source>
</evidence>
<reference evidence="2" key="1">
    <citation type="submission" date="2020-11" db="EMBL/GenBank/DDBJ databases">
        <authorList>
            <consortium name="DOE Joint Genome Institute"/>
            <person name="Ahrendt S."/>
            <person name="Riley R."/>
            <person name="Andreopoulos W."/>
            <person name="Labutti K."/>
            <person name="Pangilinan J."/>
            <person name="Ruiz-Duenas F.J."/>
            <person name="Barrasa J.M."/>
            <person name="Sanchez-Garcia M."/>
            <person name="Camarero S."/>
            <person name="Miyauchi S."/>
            <person name="Serrano A."/>
            <person name="Linde D."/>
            <person name="Babiker R."/>
            <person name="Drula E."/>
            <person name="Ayuso-Fernandez I."/>
            <person name="Pacheco R."/>
            <person name="Padilla G."/>
            <person name="Ferreira P."/>
            <person name="Barriuso J."/>
            <person name="Kellner H."/>
            <person name="Castanera R."/>
            <person name="Alfaro M."/>
            <person name="Ramirez L."/>
            <person name="Pisabarro A.G."/>
            <person name="Kuo A."/>
            <person name="Tritt A."/>
            <person name="Lipzen A."/>
            <person name="He G."/>
            <person name="Yan M."/>
            <person name="Ng V."/>
            <person name="Cullen D."/>
            <person name="Martin F."/>
            <person name="Rosso M.-N."/>
            <person name="Henrissat B."/>
            <person name="Hibbett D."/>
            <person name="Martinez A.T."/>
            <person name="Grigoriev I.V."/>
        </authorList>
    </citation>
    <scope>NUCLEOTIDE SEQUENCE</scope>
    <source>
        <strain evidence="2">CIRM-BRFM 674</strain>
    </source>
</reference>
<name>A0A9P5YYK7_9AGAR</name>
<dbReference type="AlphaFoldDB" id="A0A9P5YYK7"/>
<gene>
    <name evidence="2" type="ORF">BDN70DRAFT_896439</name>
</gene>
<accession>A0A9P5YYK7</accession>
<comment type="caution">
    <text evidence="2">The sequence shown here is derived from an EMBL/GenBank/DDBJ whole genome shotgun (WGS) entry which is preliminary data.</text>
</comment>
<evidence type="ECO:0000256" key="1">
    <source>
        <dbReference type="SAM" id="MobiDB-lite"/>
    </source>
</evidence>
<dbReference type="Proteomes" id="UP000807469">
    <property type="component" value="Unassembled WGS sequence"/>
</dbReference>
<feature type="compositionally biased region" description="Low complexity" evidence="1">
    <location>
        <begin position="1"/>
        <end position="20"/>
    </location>
</feature>
<feature type="region of interest" description="Disordered" evidence="1">
    <location>
        <begin position="1"/>
        <end position="35"/>
    </location>
</feature>
<dbReference type="OrthoDB" id="3236040at2759"/>